<evidence type="ECO:0000256" key="1">
    <source>
        <dbReference type="SAM" id="MobiDB-lite"/>
    </source>
</evidence>
<dbReference type="Gene3D" id="2.70.70.10">
    <property type="entry name" value="Glucose Permease (Domain IIA)"/>
    <property type="match status" value="1"/>
</dbReference>
<feature type="domain" description="M23ase beta-sheet core" evidence="2">
    <location>
        <begin position="283"/>
        <end position="357"/>
    </location>
</feature>
<keyword evidence="4" id="KW-1185">Reference proteome</keyword>
<protein>
    <recommendedName>
        <fullName evidence="2">M23ase beta-sheet core domain-containing protein</fullName>
    </recommendedName>
</protein>
<comment type="caution">
    <text evidence="3">The sequence shown here is derived from an EMBL/GenBank/DDBJ whole genome shotgun (WGS) entry which is preliminary data.</text>
</comment>
<dbReference type="InterPro" id="IPR016047">
    <property type="entry name" value="M23ase_b-sheet_dom"/>
</dbReference>
<sequence length="407" mass="43355">MKLLWGLAAGALLLVPACDKIRYPGDNRDDGYQADIPPGAPGPAPPSEPVEDPYNTGDTGPDTPVDTDPTDPADPSDPTGPATPDTEPATDPETDLGTDPETDPADPSEPGTDPVAPVDSDTDPETPDTDPVDPETDTDPEPVDPEPGPDIDPTPVDNPVEPEPTVVFSYVEAGHLLPGSGTGTIETEAIFAPGIRFPIKSAPAYLQSQVWMFGGGIAGGDQCDPRNYEYPWRDNFCETRSSNRNSPYCPVSKIHQGQDIRVGTAAGCNELRRTAAADRKLYEVVAVEDGIIQSIGTYTVTMRSGPRIYKYMHMNMRALQVSAGDTVTKGQTLGYVSNDFGGTPTTFHLHFELLQNTAEGAWVHVPPYTSLVAAYEERESGIGEKIEASIGVASTPPPIPEGFVIIE</sequence>
<feature type="compositionally biased region" description="Low complexity" evidence="1">
    <location>
        <begin position="56"/>
        <end position="67"/>
    </location>
</feature>
<dbReference type="RefSeq" id="WP_198943704.1">
    <property type="nucleotide sequence ID" value="NZ_BMKF01000002.1"/>
</dbReference>
<evidence type="ECO:0000313" key="4">
    <source>
        <dbReference type="Proteomes" id="UP000628854"/>
    </source>
</evidence>
<dbReference type="EMBL" id="BMKF01000002">
    <property type="protein sequence ID" value="GGB69803.1"/>
    <property type="molecule type" value="Genomic_DNA"/>
</dbReference>
<feature type="region of interest" description="Disordered" evidence="1">
    <location>
        <begin position="21"/>
        <end position="162"/>
    </location>
</feature>
<evidence type="ECO:0000259" key="2">
    <source>
        <dbReference type="Pfam" id="PF01551"/>
    </source>
</evidence>
<dbReference type="SUPFAM" id="SSF51261">
    <property type="entry name" value="Duplicated hybrid motif"/>
    <property type="match status" value="1"/>
</dbReference>
<feature type="compositionally biased region" description="Acidic residues" evidence="1">
    <location>
        <begin position="88"/>
        <end position="106"/>
    </location>
</feature>
<dbReference type="Pfam" id="PF01551">
    <property type="entry name" value="Peptidase_M23"/>
    <property type="match status" value="1"/>
</dbReference>
<gene>
    <name evidence="3" type="ORF">GCM10011503_18080</name>
</gene>
<organism evidence="3 4">
    <name type="scientific">Henriciella pelagia</name>
    <dbReference type="NCBI Taxonomy" id="1977912"/>
    <lineage>
        <taxon>Bacteria</taxon>
        <taxon>Pseudomonadati</taxon>
        <taxon>Pseudomonadota</taxon>
        <taxon>Alphaproteobacteria</taxon>
        <taxon>Hyphomonadales</taxon>
        <taxon>Hyphomonadaceae</taxon>
        <taxon>Henriciella</taxon>
    </lineage>
</organism>
<name>A0ABQ1JL42_9PROT</name>
<feature type="compositionally biased region" description="Acidic residues" evidence="1">
    <location>
        <begin position="120"/>
        <end position="149"/>
    </location>
</feature>
<proteinExistence type="predicted"/>
<dbReference type="InterPro" id="IPR011055">
    <property type="entry name" value="Dup_hybrid_motif"/>
</dbReference>
<accession>A0ABQ1JL42</accession>
<evidence type="ECO:0000313" key="3">
    <source>
        <dbReference type="EMBL" id="GGB69803.1"/>
    </source>
</evidence>
<dbReference type="CDD" id="cd12797">
    <property type="entry name" value="M23_peptidase"/>
    <property type="match status" value="1"/>
</dbReference>
<feature type="compositionally biased region" description="Pro residues" evidence="1">
    <location>
        <begin position="38"/>
        <end position="48"/>
    </location>
</feature>
<dbReference type="Proteomes" id="UP000628854">
    <property type="component" value="Unassembled WGS sequence"/>
</dbReference>
<feature type="compositionally biased region" description="Basic and acidic residues" evidence="1">
    <location>
        <begin position="21"/>
        <end position="31"/>
    </location>
</feature>
<reference evidence="4" key="1">
    <citation type="journal article" date="2019" name="Int. J. Syst. Evol. Microbiol.">
        <title>The Global Catalogue of Microorganisms (GCM) 10K type strain sequencing project: providing services to taxonomists for standard genome sequencing and annotation.</title>
        <authorList>
            <consortium name="The Broad Institute Genomics Platform"/>
            <consortium name="The Broad Institute Genome Sequencing Center for Infectious Disease"/>
            <person name="Wu L."/>
            <person name="Ma J."/>
        </authorList>
    </citation>
    <scope>NUCLEOTIDE SEQUENCE [LARGE SCALE GENOMIC DNA]</scope>
    <source>
        <strain evidence="4">CGMCC 1.15928</strain>
    </source>
</reference>
<feature type="compositionally biased region" description="Low complexity" evidence="1">
    <location>
        <begin position="76"/>
        <end position="87"/>
    </location>
</feature>